<dbReference type="Gene3D" id="3.30.70.100">
    <property type="match status" value="1"/>
</dbReference>
<name>A0A6J7J3G4_9ZZZZ</name>
<dbReference type="EMBL" id="CAFBMX010000008">
    <property type="protein sequence ID" value="CAB4937888.1"/>
    <property type="molecule type" value="Genomic_DNA"/>
</dbReference>
<dbReference type="SUPFAM" id="SSF54909">
    <property type="entry name" value="Dimeric alpha+beta barrel"/>
    <property type="match status" value="1"/>
</dbReference>
<protein>
    <submittedName>
        <fullName evidence="2">Unannotated protein</fullName>
    </submittedName>
</protein>
<organism evidence="2">
    <name type="scientific">freshwater metagenome</name>
    <dbReference type="NCBI Taxonomy" id="449393"/>
    <lineage>
        <taxon>unclassified sequences</taxon>
        <taxon>metagenomes</taxon>
        <taxon>ecological metagenomes</taxon>
    </lineage>
</organism>
<proteinExistence type="predicted"/>
<dbReference type="GO" id="GO:0016491">
    <property type="term" value="F:oxidoreductase activity"/>
    <property type="evidence" value="ECO:0007669"/>
    <property type="project" value="InterPro"/>
</dbReference>
<gene>
    <name evidence="2" type="ORF">UFOPK3674_01607</name>
</gene>
<evidence type="ECO:0000313" key="2">
    <source>
        <dbReference type="EMBL" id="CAB4937888.1"/>
    </source>
</evidence>
<dbReference type="AlphaFoldDB" id="A0A6J7J3G4"/>
<feature type="domain" description="EthD" evidence="1">
    <location>
        <begin position="33"/>
        <end position="123"/>
    </location>
</feature>
<dbReference type="InterPro" id="IPR009799">
    <property type="entry name" value="EthD_dom"/>
</dbReference>
<accession>A0A6J7J3G4</accession>
<dbReference type="InterPro" id="IPR011008">
    <property type="entry name" value="Dimeric_a/b-barrel"/>
</dbReference>
<dbReference type="Pfam" id="PF07110">
    <property type="entry name" value="EthD"/>
    <property type="match status" value="1"/>
</dbReference>
<reference evidence="2" key="1">
    <citation type="submission" date="2020-05" db="EMBL/GenBank/DDBJ databases">
        <authorList>
            <person name="Chiriac C."/>
            <person name="Salcher M."/>
            <person name="Ghai R."/>
            <person name="Kavagutti S V."/>
        </authorList>
    </citation>
    <scope>NUCLEOTIDE SEQUENCE</scope>
</reference>
<sequence length="136" mass="15123">MYRRAAPGDGTMQGMTMTPDVTVKVVAAFNRNPALSREEFSSYYEEHHAALFRTKTPPAILAGIPHYVQNVAIELGGAGAQPPYDCVTELGFTDEAALRAWNDWYFGPEGKVLRDDEEHFMDKASRVIIVTAPRHP</sequence>
<evidence type="ECO:0000259" key="1">
    <source>
        <dbReference type="Pfam" id="PF07110"/>
    </source>
</evidence>